<protein>
    <submittedName>
        <fullName evidence="2">Rhodanese-like domain-containing protein</fullName>
    </submittedName>
</protein>
<dbReference type="PROSITE" id="PS50206">
    <property type="entry name" value="RHODANESE_3"/>
    <property type="match status" value="1"/>
</dbReference>
<dbReference type="Proteomes" id="UP001595462">
    <property type="component" value="Unassembled WGS sequence"/>
</dbReference>
<dbReference type="CDD" id="cd00158">
    <property type="entry name" value="RHOD"/>
    <property type="match status" value="1"/>
</dbReference>
<dbReference type="PANTHER" id="PTHR43031">
    <property type="entry name" value="FAD-DEPENDENT OXIDOREDUCTASE"/>
    <property type="match status" value="1"/>
</dbReference>
<dbReference type="EMBL" id="JBHRSS010000003">
    <property type="protein sequence ID" value="MFC3103263.1"/>
    <property type="molecule type" value="Genomic_DNA"/>
</dbReference>
<dbReference type="Pfam" id="PF00581">
    <property type="entry name" value="Rhodanese"/>
    <property type="match status" value="1"/>
</dbReference>
<dbReference type="InterPro" id="IPR050229">
    <property type="entry name" value="GlpE_sulfurtransferase"/>
</dbReference>
<comment type="caution">
    <text evidence="2">The sequence shown here is derived from an EMBL/GenBank/DDBJ whole genome shotgun (WGS) entry which is preliminary data.</text>
</comment>
<evidence type="ECO:0000313" key="3">
    <source>
        <dbReference type="Proteomes" id="UP001595462"/>
    </source>
</evidence>
<dbReference type="PANTHER" id="PTHR43031:SF1">
    <property type="entry name" value="PYRIDINE NUCLEOTIDE-DISULPHIDE OXIDOREDUCTASE"/>
    <property type="match status" value="1"/>
</dbReference>
<name>A0ABV7EKQ7_9GAMM</name>
<dbReference type="RefSeq" id="WP_380687129.1">
    <property type="nucleotide sequence ID" value="NZ_JBHRSS010000003.1"/>
</dbReference>
<dbReference type="InterPro" id="IPR001763">
    <property type="entry name" value="Rhodanese-like_dom"/>
</dbReference>
<evidence type="ECO:0000259" key="1">
    <source>
        <dbReference type="PROSITE" id="PS50206"/>
    </source>
</evidence>
<dbReference type="SUPFAM" id="SSF52821">
    <property type="entry name" value="Rhodanese/Cell cycle control phosphatase"/>
    <property type="match status" value="1"/>
</dbReference>
<sequence length="138" mass="14760">MSIFSRIRQKLVVASDETPVESPASQAPTPDRIDLTQGLDAYRDGARFIDVREPHEWAQGHIAGAVHRPVGDIEADARLSVSPDTPVVTYCAAGARAARAAAVLNAHGYLNVKALAVGYGDWAQAGYPIERPADEPET</sequence>
<evidence type="ECO:0000313" key="2">
    <source>
        <dbReference type="EMBL" id="MFC3103263.1"/>
    </source>
</evidence>
<reference evidence="3" key="1">
    <citation type="journal article" date="2019" name="Int. J. Syst. Evol. Microbiol.">
        <title>The Global Catalogue of Microorganisms (GCM) 10K type strain sequencing project: providing services to taxonomists for standard genome sequencing and annotation.</title>
        <authorList>
            <consortium name="The Broad Institute Genomics Platform"/>
            <consortium name="The Broad Institute Genome Sequencing Center for Infectious Disease"/>
            <person name="Wu L."/>
            <person name="Ma J."/>
        </authorList>
    </citation>
    <scope>NUCLEOTIDE SEQUENCE [LARGE SCALE GENOMIC DNA]</scope>
    <source>
        <strain evidence="3">KCTC 52640</strain>
    </source>
</reference>
<gene>
    <name evidence="2" type="ORF">ACFOSU_05090</name>
</gene>
<dbReference type="InterPro" id="IPR036873">
    <property type="entry name" value="Rhodanese-like_dom_sf"/>
</dbReference>
<dbReference type="SMART" id="SM00450">
    <property type="entry name" value="RHOD"/>
    <property type="match status" value="1"/>
</dbReference>
<dbReference type="Gene3D" id="3.40.250.10">
    <property type="entry name" value="Rhodanese-like domain"/>
    <property type="match status" value="1"/>
</dbReference>
<proteinExistence type="predicted"/>
<organism evidence="2 3">
    <name type="scientific">Salinisphaera aquimarina</name>
    <dbReference type="NCBI Taxonomy" id="2094031"/>
    <lineage>
        <taxon>Bacteria</taxon>
        <taxon>Pseudomonadati</taxon>
        <taxon>Pseudomonadota</taxon>
        <taxon>Gammaproteobacteria</taxon>
        <taxon>Salinisphaerales</taxon>
        <taxon>Salinisphaeraceae</taxon>
        <taxon>Salinisphaera</taxon>
    </lineage>
</organism>
<keyword evidence="3" id="KW-1185">Reference proteome</keyword>
<feature type="domain" description="Rhodanese" evidence="1">
    <location>
        <begin position="42"/>
        <end position="131"/>
    </location>
</feature>
<accession>A0ABV7EKQ7</accession>